<dbReference type="GO" id="GO:0071111">
    <property type="term" value="F:cyclic-guanylate-specific phosphodiesterase activity"/>
    <property type="evidence" value="ECO:0007669"/>
    <property type="project" value="InterPro"/>
</dbReference>
<feature type="domain" description="EAL" evidence="2">
    <location>
        <begin position="143"/>
        <end position="395"/>
    </location>
</feature>
<name>A0A1H0KNM1_9BURK</name>
<dbReference type="InterPro" id="IPR000792">
    <property type="entry name" value="Tscrpt_reg_LuxR_C"/>
</dbReference>
<organism evidence="4 5">
    <name type="scientific">Paracidovorax cattleyae</name>
    <dbReference type="NCBI Taxonomy" id="80868"/>
    <lineage>
        <taxon>Bacteria</taxon>
        <taxon>Pseudomonadati</taxon>
        <taxon>Pseudomonadota</taxon>
        <taxon>Betaproteobacteria</taxon>
        <taxon>Burkholderiales</taxon>
        <taxon>Comamonadaceae</taxon>
        <taxon>Paracidovorax</taxon>
    </lineage>
</organism>
<dbReference type="InterPro" id="IPR001633">
    <property type="entry name" value="EAL_dom"/>
</dbReference>
<dbReference type="PANTHER" id="PTHR33121">
    <property type="entry name" value="CYCLIC DI-GMP PHOSPHODIESTERASE PDEF"/>
    <property type="match status" value="1"/>
</dbReference>
<sequence>MRRPASWCRPSRRCGPAAAISAKACARWWAAVLGLLAEGRSNKDIAEQMGTSVRTVETHRLHLRRKLRIDGQAAPAKYAVAHADVCCRHAPSDVAEFPAAARSVSFRCHGVGVTSRQLCMNVTIAPGHDSALQAVVASLSPAVRDGTGPLVRLMRGGGLHCVFQPLADLREGNVYAHEALIRGPAGTPLHTPDRLLEAALAEGVLQEFELLCVAIALRQWGASGGAGRLFVNISADALVRGVSLCRGMTLAGAARAAGVSAENVVLEITEHERVSDMASLRESLKQVHACGARIALDDFGDGRSSLRLWSETRPDFVKIDKYFVRDISAHPGSLQMLQAIKGIADAFGTTLIAEGIETQDDLRALRDLGIPYGQGYLLGRPGPGPRGRIEAPALDAVRDRRVAIMPHRGQNARPGILRNLLVVHAPTATAETSNDTVAGLFKAHPELHALPVLDGARPVALINRQQFMNHYATLYFREVHGRKACAAFANPAPRVVELDCDVDQLVGILTSQDQRYLSDGFIVTDNGRYVGLGTGEQLVRSVTEARIEAARHANPLTFLPGNIPISLHMQRLIDSGTEFVACYADLNHFKPFNDYYGYWRGDQMIRLVARLAVAHCDAQRDFIGHVGGDDFMLLFQSGDWLQRCQRIVEEFAREAFQLFDDAARADGGIWAEDRHGVKRFFPCTTLAIGAARVVPGTMRHAEEVANAAALAKHEAKGCASGLAWRTAERTDPLVHAPGPVPLRAWQGSGATAAASA</sequence>
<dbReference type="Gene3D" id="3.30.70.270">
    <property type="match status" value="1"/>
</dbReference>
<gene>
    <name evidence="4" type="ORF">SAMN04489708_101293</name>
</gene>
<dbReference type="SUPFAM" id="SSF141868">
    <property type="entry name" value="EAL domain-like"/>
    <property type="match status" value="1"/>
</dbReference>
<dbReference type="InterPro" id="IPR029787">
    <property type="entry name" value="Nucleotide_cyclase"/>
</dbReference>
<dbReference type="Gene3D" id="1.10.10.10">
    <property type="entry name" value="Winged helix-like DNA-binding domain superfamily/Winged helix DNA-binding domain"/>
    <property type="match status" value="1"/>
</dbReference>
<dbReference type="SUPFAM" id="SSF55073">
    <property type="entry name" value="Nucleotide cyclase"/>
    <property type="match status" value="1"/>
</dbReference>
<dbReference type="CDD" id="cd01948">
    <property type="entry name" value="EAL"/>
    <property type="match status" value="1"/>
</dbReference>
<evidence type="ECO:0000259" key="2">
    <source>
        <dbReference type="PROSITE" id="PS50883"/>
    </source>
</evidence>
<dbReference type="Gene3D" id="3.20.20.450">
    <property type="entry name" value="EAL domain"/>
    <property type="match status" value="1"/>
</dbReference>
<reference evidence="5" key="1">
    <citation type="submission" date="2016-10" db="EMBL/GenBank/DDBJ databases">
        <authorList>
            <person name="Varghese N."/>
            <person name="Submissions S."/>
        </authorList>
    </citation>
    <scope>NUCLEOTIDE SEQUENCE [LARGE SCALE GENOMIC DNA]</scope>
    <source>
        <strain evidence="5">DSM 17101</strain>
    </source>
</reference>
<evidence type="ECO:0000313" key="5">
    <source>
        <dbReference type="Proteomes" id="UP000199317"/>
    </source>
</evidence>
<dbReference type="PROSITE" id="PS50883">
    <property type="entry name" value="EAL"/>
    <property type="match status" value="1"/>
</dbReference>
<evidence type="ECO:0000259" key="3">
    <source>
        <dbReference type="PROSITE" id="PS50887"/>
    </source>
</evidence>
<dbReference type="InterPro" id="IPR016032">
    <property type="entry name" value="Sig_transdc_resp-reg_C-effctor"/>
</dbReference>
<dbReference type="Pfam" id="PF00563">
    <property type="entry name" value="EAL"/>
    <property type="match status" value="1"/>
</dbReference>
<accession>A0A1H0KNM1</accession>
<dbReference type="Pfam" id="PF00196">
    <property type="entry name" value="GerE"/>
    <property type="match status" value="1"/>
</dbReference>
<dbReference type="PRINTS" id="PR00038">
    <property type="entry name" value="HTHLUXR"/>
</dbReference>
<dbReference type="PROSITE" id="PS50887">
    <property type="entry name" value="GGDEF"/>
    <property type="match status" value="1"/>
</dbReference>
<dbReference type="EMBL" id="FNJL01000001">
    <property type="protein sequence ID" value="SDO57350.1"/>
    <property type="molecule type" value="Genomic_DNA"/>
</dbReference>
<keyword evidence="5" id="KW-1185">Reference proteome</keyword>
<dbReference type="Proteomes" id="UP000199317">
    <property type="component" value="Unassembled WGS sequence"/>
</dbReference>
<dbReference type="SMART" id="SM00267">
    <property type="entry name" value="GGDEF"/>
    <property type="match status" value="1"/>
</dbReference>
<protein>
    <submittedName>
        <fullName evidence="4">Diguanylate cyclase (GGDEF) domain-containing protein</fullName>
    </submittedName>
</protein>
<dbReference type="InterPro" id="IPR035919">
    <property type="entry name" value="EAL_sf"/>
</dbReference>
<dbReference type="InterPro" id="IPR043128">
    <property type="entry name" value="Rev_trsase/Diguanyl_cyclase"/>
</dbReference>
<feature type="domain" description="HTH luxR-type" evidence="1">
    <location>
        <begin position="13"/>
        <end position="83"/>
    </location>
</feature>
<dbReference type="SMART" id="SM00052">
    <property type="entry name" value="EAL"/>
    <property type="match status" value="1"/>
</dbReference>
<evidence type="ECO:0000313" key="4">
    <source>
        <dbReference type="EMBL" id="SDO57350.1"/>
    </source>
</evidence>
<dbReference type="GO" id="GO:0003677">
    <property type="term" value="F:DNA binding"/>
    <property type="evidence" value="ECO:0007669"/>
    <property type="project" value="InterPro"/>
</dbReference>
<proteinExistence type="predicted"/>
<dbReference type="PROSITE" id="PS50043">
    <property type="entry name" value="HTH_LUXR_2"/>
    <property type="match status" value="1"/>
</dbReference>
<dbReference type="InterPro" id="IPR000160">
    <property type="entry name" value="GGDEF_dom"/>
</dbReference>
<feature type="domain" description="GGDEF" evidence="3">
    <location>
        <begin position="577"/>
        <end position="729"/>
    </location>
</feature>
<dbReference type="GO" id="GO:0006355">
    <property type="term" value="P:regulation of DNA-templated transcription"/>
    <property type="evidence" value="ECO:0007669"/>
    <property type="project" value="InterPro"/>
</dbReference>
<evidence type="ECO:0000259" key="1">
    <source>
        <dbReference type="PROSITE" id="PS50043"/>
    </source>
</evidence>
<dbReference type="CDD" id="cd04598">
    <property type="entry name" value="CBS_pair_GGDEF_EAL"/>
    <property type="match status" value="1"/>
</dbReference>
<dbReference type="AlphaFoldDB" id="A0A1H0KNM1"/>
<dbReference type="InterPro" id="IPR050706">
    <property type="entry name" value="Cyclic-di-GMP_PDE-like"/>
</dbReference>
<dbReference type="SUPFAM" id="SSF46894">
    <property type="entry name" value="C-terminal effector domain of the bipartite response regulators"/>
    <property type="match status" value="1"/>
</dbReference>
<dbReference type="CDD" id="cd06170">
    <property type="entry name" value="LuxR_C_like"/>
    <property type="match status" value="1"/>
</dbReference>
<dbReference type="PANTHER" id="PTHR33121:SF76">
    <property type="entry name" value="SIGNALING PROTEIN"/>
    <property type="match status" value="1"/>
</dbReference>
<dbReference type="InterPro" id="IPR036388">
    <property type="entry name" value="WH-like_DNA-bd_sf"/>
</dbReference>
<dbReference type="Pfam" id="PF00990">
    <property type="entry name" value="GGDEF"/>
    <property type="match status" value="1"/>
</dbReference>
<dbReference type="SMART" id="SM00421">
    <property type="entry name" value="HTH_LUXR"/>
    <property type="match status" value="1"/>
</dbReference>